<name>A0A4P2QEA4_SORCE</name>
<evidence type="ECO:0000313" key="3">
    <source>
        <dbReference type="EMBL" id="AUX27756.1"/>
    </source>
</evidence>
<evidence type="ECO:0000256" key="2">
    <source>
        <dbReference type="SAM" id="Phobius"/>
    </source>
</evidence>
<evidence type="ECO:0008006" key="5">
    <source>
        <dbReference type="Google" id="ProtNLM"/>
    </source>
</evidence>
<organism evidence="3 4">
    <name type="scientific">Sorangium cellulosum</name>
    <name type="common">Polyangium cellulosum</name>
    <dbReference type="NCBI Taxonomy" id="56"/>
    <lineage>
        <taxon>Bacteria</taxon>
        <taxon>Pseudomonadati</taxon>
        <taxon>Myxococcota</taxon>
        <taxon>Polyangia</taxon>
        <taxon>Polyangiales</taxon>
        <taxon>Polyangiaceae</taxon>
        <taxon>Sorangium</taxon>
    </lineage>
</organism>
<evidence type="ECO:0000256" key="1">
    <source>
        <dbReference type="SAM" id="MobiDB-lite"/>
    </source>
</evidence>
<dbReference type="EMBL" id="CP012670">
    <property type="protein sequence ID" value="AUX27756.1"/>
    <property type="molecule type" value="Genomic_DNA"/>
</dbReference>
<dbReference type="OrthoDB" id="5510520at2"/>
<protein>
    <recommendedName>
        <fullName evidence="5">Prepilin-type N-terminal cleavage/methylation domain-containing protein</fullName>
    </recommendedName>
</protein>
<feature type="region of interest" description="Disordered" evidence="1">
    <location>
        <begin position="111"/>
        <end position="139"/>
    </location>
</feature>
<reference evidence="3 4" key="1">
    <citation type="submission" date="2015-09" db="EMBL/GenBank/DDBJ databases">
        <title>Sorangium comparison.</title>
        <authorList>
            <person name="Zaburannyi N."/>
            <person name="Bunk B."/>
            <person name="Overmann J."/>
            <person name="Mueller R."/>
        </authorList>
    </citation>
    <scope>NUCLEOTIDE SEQUENCE [LARGE SCALE GENOMIC DNA]</scope>
    <source>
        <strain evidence="3 4">So ceGT47</strain>
    </source>
</reference>
<dbReference type="InterPro" id="IPR012902">
    <property type="entry name" value="N_methyl_site"/>
</dbReference>
<keyword evidence="2" id="KW-0812">Transmembrane</keyword>
<dbReference type="InterPro" id="IPR045584">
    <property type="entry name" value="Pilin-like"/>
</dbReference>
<feature type="transmembrane region" description="Helical" evidence="2">
    <location>
        <begin position="12"/>
        <end position="35"/>
    </location>
</feature>
<gene>
    <name evidence="3" type="ORF">SOCEGT47_083540</name>
</gene>
<dbReference type="SUPFAM" id="SSF54523">
    <property type="entry name" value="Pili subunits"/>
    <property type="match status" value="1"/>
</dbReference>
<dbReference type="Pfam" id="PF07963">
    <property type="entry name" value="N_methyl"/>
    <property type="match status" value="1"/>
</dbReference>
<keyword evidence="2" id="KW-0472">Membrane</keyword>
<dbReference type="AlphaFoldDB" id="A0A4P2QEA4"/>
<evidence type="ECO:0000313" key="4">
    <source>
        <dbReference type="Proteomes" id="UP000295781"/>
    </source>
</evidence>
<dbReference type="RefSeq" id="WP_129356225.1">
    <property type="nucleotide sequence ID" value="NZ_CP012670.1"/>
</dbReference>
<dbReference type="PROSITE" id="PS00409">
    <property type="entry name" value="PROKAR_NTER_METHYL"/>
    <property type="match status" value="1"/>
</dbReference>
<proteinExistence type="predicted"/>
<feature type="region of interest" description="Disordered" evidence="1">
    <location>
        <begin position="205"/>
        <end position="232"/>
    </location>
</feature>
<sequence length="232" mass="24722">MARRRTRGLTLVEVLITVTVIAVISGSVILGMGAVTSARLKRSAALVAGAVRVAYAHANAQSKPVRLVFDFEERVIALEESTSALAIERNDRTGGAAAATDAERAAVEEAESILKGPRAPRPSFQPAKAYGFNPEEGRAGKELSSGVRFLQVETAHQDDPVAEGRAYLYFWPGGQTERAAIQLSLGAGGTEDSVMTVLVSPLTGKTELRRGKVSMPRPRDDAEASEREDTGF</sequence>
<accession>A0A4P2QEA4</accession>
<dbReference type="Proteomes" id="UP000295781">
    <property type="component" value="Chromosome"/>
</dbReference>
<dbReference type="NCBIfam" id="TIGR02532">
    <property type="entry name" value="IV_pilin_GFxxxE"/>
    <property type="match status" value="1"/>
</dbReference>
<feature type="compositionally biased region" description="Basic and acidic residues" evidence="1">
    <location>
        <begin position="217"/>
        <end position="232"/>
    </location>
</feature>
<keyword evidence="2" id="KW-1133">Transmembrane helix</keyword>